<evidence type="ECO:0000313" key="2">
    <source>
        <dbReference type="EMBL" id="KAK0051615.1"/>
    </source>
</evidence>
<evidence type="ECO:0000313" key="3">
    <source>
        <dbReference type="Proteomes" id="UP001233172"/>
    </source>
</evidence>
<reference evidence="2" key="2">
    <citation type="submission" date="2023-04" db="EMBL/GenBank/DDBJ databases">
        <authorList>
            <person name="Bu L."/>
            <person name="Lu L."/>
            <person name="Laidemitt M.R."/>
            <person name="Zhang S.M."/>
            <person name="Mutuku M."/>
            <person name="Mkoji G."/>
            <person name="Steinauer M."/>
            <person name="Loker E.S."/>
        </authorList>
    </citation>
    <scope>NUCLEOTIDE SEQUENCE</scope>
    <source>
        <strain evidence="2">KasaAsao</strain>
        <tissue evidence="2">Whole Snail</tissue>
    </source>
</reference>
<reference evidence="2" key="1">
    <citation type="journal article" date="2023" name="PLoS Negl. Trop. Dis.">
        <title>A genome sequence for Biomphalaria pfeifferi, the major vector snail for the human-infecting parasite Schistosoma mansoni.</title>
        <authorList>
            <person name="Bu L."/>
            <person name="Lu L."/>
            <person name="Laidemitt M.R."/>
            <person name="Zhang S.M."/>
            <person name="Mutuku M."/>
            <person name="Mkoji G."/>
            <person name="Steinauer M."/>
            <person name="Loker E.S."/>
        </authorList>
    </citation>
    <scope>NUCLEOTIDE SEQUENCE</scope>
    <source>
        <strain evidence="2">KasaAsao</strain>
    </source>
</reference>
<accession>A0AAD8BDX8</accession>
<dbReference type="EMBL" id="JASAOG010000102">
    <property type="protein sequence ID" value="KAK0051615.1"/>
    <property type="molecule type" value="Genomic_DNA"/>
</dbReference>
<dbReference type="AlphaFoldDB" id="A0AAD8BDX8"/>
<feature type="region of interest" description="Disordered" evidence="1">
    <location>
        <begin position="1"/>
        <end position="38"/>
    </location>
</feature>
<proteinExistence type="predicted"/>
<keyword evidence="3" id="KW-1185">Reference proteome</keyword>
<evidence type="ECO:0000256" key="1">
    <source>
        <dbReference type="SAM" id="MobiDB-lite"/>
    </source>
</evidence>
<gene>
    <name evidence="2" type="ORF">Bpfe_019004</name>
</gene>
<organism evidence="2 3">
    <name type="scientific">Biomphalaria pfeifferi</name>
    <name type="common">Bloodfluke planorb</name>
    <name type="synonym">Freshwater snail</name>
    <dbReference type="NCBI Taxonomy" id="112525"/>
    <lineage>
        <taxon>Eukaryota</taxon>
        <taxon>Metazoa</taxon>
        <taxon>Spiralia</taxon>
        <taxon>Lophotrochozoa</taxon>
        <taxon>Mollusca</taxon>
        <taxon>Gastropoda</taxon>
        <taxon>Heterobranchia</taxon>
        <taxon>Euthyneura</taxon>
        <taxon>Panpulmonata</taxon>
        <taxon>Hygrophila</taxon>
        <taxon>Lymnaeoidea</taxon>
        <taxon>Planorbidae</taxon>
        <taxon>Biomphalaria</taxon>
    </lineage>
</organism>
<name>A0AAD8BDX8_BIOPF</name>
<sequence>MQHSSGSGVGQLSPVLRATLGHAESKRKSPRSPDSSRPFIFSAKFSVGQRPLFPEVAPRCGDSSFQQGDLFKRFSSIQRTADGLS</sequence>
<dbReference type="Proteomes" id="UP001233172">
    <property type="component" value="Unassembled WGS sequence"/>
</dbReference>
<protein>
    <submittedName>
        <fullName evidence="2">Uncharacterized protein</fullName>
    </submittedName>
</protein>
<comment type="caution">
    <text evidence="2">The sequence shown here is derived from an EMBL/GenBank/DDBJ whole genome shotgun (WGS) entry which is preliminary data.</text>
</comment>